<reference evidence="2 3" key="1">
    <citation type="submission" date="2015-11" db="EMBL/GenBank/DDBJ databases">
        <title>Expanding the genomic diversity of Burkholderia species for the development of highly accurate diagnostics.</title>
        <authorList>
            <person name="Sahl J."/>
            <person name="Keim P."/>
            <person name="Wagner D."/>
        </authorList>
    </citation>
    <scope>NUCLEOTIDE SEQUENCE [LARGE SCALE GENOMIC DNA]</scope>
    <source>
        <strain evidence="2 3">MSMB2058</strain>
    </source>
</reference>
<dbReference type="Proteomes" id="UP000061665">
    <property type="component" value="Unassembled WGS sequence"/>
</dbReference>
<comment type="caution">
    <text evidence="2">The sequence shown here is derived from an EMBL/GenBank/DDBJ whole genome shotgun (WGS) entry which is preliminary data.</text>
</comment>
<gene>
    <name evidence="2" type="ORF">WJ53_18395</name>
</gene>
<evidence type="ECO:0000313" key="2">
    <source>
        <dbReference type="EMBL" id="KVM23442.1"/>
    </source>
</evidence>
<name>A0AB73FUU6_9BURK</name>
<dbReference type="AlphaFoldDB" id="A0AB73FUU6"/>
<feature type="region of interest" description="Disordered" evidence="1">
    <location>
        <begin position="1"/>
        <end position="22"/>
    </location>
</feature>
<feature type="compositionally biased region" description="Low complexity" evidence="1">
    <location>
        <begin position="1"/>
        <end position="14"/>
    </location>
</feature>
<dbReference type="EMBL" id="LOZE01000121">
    <property type="protein sequence ID" value="KVM23442.1"/>
    <property type="molecule type" value="Genomic_DNA"/>
</dbReference>
<protein>
    <submittedName>
        <fullName evidence="2">Uncharacterized protein</fullName>
    </submittedName>
</protein>
<sequence length="84" mass="9143">MAAAWAGARRAVVRPSHGAQPSSLIDADARIGAATRHSSDIATALRLLIESLPRLFDAFSTIHFREVLMFRMQSAFPNVVPRLG</sequence>
<proteinExistence type="predicted"/>
<accession>A0AB73FUU6</accession>
<evidence type="ECO:0000256" key="1">
    <source>
        <dbReference type="SAM" id="MobiDB-lite"/>
    </source>
</evidence>
<organism evidence="2 3">
    <name type="scientific">Burkholderia ubonensis</name>
    <dbReference type="NCBI Taxonomy" id="101571"/>
    <lineage>
        <taxon>Bacteria</taxon>
        <taxon>Pseudomonadati</taxon>
        <taxon>Pseudomonadota</taxon>
        <taxon>Betaproteobacteria</taxon>
        <taxon>Burkholderiales</taxon>
        <taxon>Burkholderiaceae</taxon>
        <taxon>Burkholderia</taxon>
        <taxon>Burkholderia cepacia complex</taxon>
    </lineage>
</organism>
<evidence type="ECO:0000313" key="3">
    <source>
        <dbReference type="Proteomes" id="UP000061665"/>
    </source>
</evidence>